<dbReference type="EMBL" id="JAANNP010000001">
    <property type="protein sequence ID" value="NHC13086.1"/>
    <property type="molecule type" value="Genomic_DNA"/>
</dbReference>
<feature type="domain" description="Rhodanese" evidence="1">
    <location>
        <begin position="31"/>
        <end position="121"/>
    </location>
</feature>
<protein>
    <submittedName>
        <fullName evidence="2">Rhodanese-like domain-containing protein</fullName>
    </submittedName>
</protein>
<keyword evidence="3" id="KW-1185">Reference proteome</keyword>
<dbReference type="Proteomes" id="UP000800981">
    <property type="component" value="Unassembled WGS sequence"/>
</dbReference>
<sequence>MNATEQAIEHFTRRLQHETDVSDVAERLASGDPGLVLVDVRDDASWAQGRIAGALHLPRREIAARARALVPGGAEVVTYCWGPGCNGATKGALAFAELGYRVKEMLGGYEYWVREGLETESAAGPRRLEPDALTVAIGSPACAC</sequence>
<proteinExistence type="predicted"/>
<evidence type="ECO:0000313" key="2">
    <source>
        <dbReference type="EMBL" id="NHC13086.1"/>
    </source>
</evidence>
<dbReference type="SUPFAM" id="SSF52821">
    <property type="entry name" value="Rhodanese/Cell cycle control phosphatase"/>
    <property type="match status" value="1"/>
</dbReference>
<reference evidence="2 3" key="1">
    <citation type="submission" date="2020-03" db="EMBL/GenBank/DDBJ databases">
        <title>Two novel Motilibacter sp.</title>
        <authorList>
            <person name="Liu S."/>
        </authorList>
    </citation>
    <scope>NUCLEOTIDE SEQUENCE [LARGE SCALE GENOMIC DNA]</scope>
    <source>
        <strain evidence="2 3">E257</strain>
    </source>
</reference>
<dbReference type="InterPro" id="IPR050229">
    <property type="entry name" value="GlpE_sulfurtransferase"/>
</dbReference>
<gene>
    <name evidence="2" type="ORF">G9H71_04750</name>
</gene>
<dbReference type="SMART" id="SM00450">
    <property type="entry name" value="RHOD"/>
    <property type="match status" value="1"/>
</dbReference>
<dbReference type="PANTHER" id="PTHR43031">
    <property type="entry name" value="FAD-DEPENDENT OXIDOREDUCTASE"/>
    <property type="match status" value="1"/>
</dbReference>
<dbReference type="Pfam" id="PF00581">
    <property type="entry name" value="Rhodanese"/>
    <property type="match status" value="1"/>
</dbReference>
<evidence type="ECO:0000259" key="1">
    <source>
        <dbReference type="PROSITE" id="PS50206"/>
    </source>
</evidence>
<comment type="caution">
    <text evidence="2">The sequence shown here is derived from an EMBL/GenBank/DDBJ whole genome shotgun (WGS) entry which is preliminary data.</text>
</comment>
<accession>A0ABX0GSL3</accession>
<dbReference type="InterPro" id="IPR001763">
    <property type="entry name" value="Rhodanese-like_dom"/>
</dbReference>
<dbReference type="Gene3D" id="3.40.250.10">
    <property type="entry name" value="Rhodanese-like domain"/>
    <property type="match status" value="1"/>
</dbReference>
<organism evidence="2 3">
    <name type="scientific">Motilibacter deserti</name>
    <dbReference type="NCBI Taxonomy" id="2714956"/>
    <lineage>
        <taxon>Bacteria</taxon>
        <taxon>Bacillati</taxon>
        <taxon>Actinomycetota</taxon>
        <taxon>Actinomycetes</taxon>
        <taxon>Motilibacterales</taxon>
        <taxon>Motilibacteraceae</taxon>
        <taxon>Motilibacter</taxon>
    </lineage>
</organism>
<name>A0ABX0GSL3_9ACTN</name>
<dbReference type="PROSITE" id="PS50206">
    <property type="entry name" value="RHODANESE_3"/>
    <property type="match status" value="1"/>
</dbReference>
<dbReference type="RefSeq" id="WP_166278543.1">
    <property type="nucleotide sequence ID" value="NZ_JAANNP010000001.1"/>
</dbReference>
<dbReference type="InterPro" id="IPR036873">
    <property type="entry name" value="Rhodanese-like_dom_sf"/>
</dbReference>
<dbReference type="PANTHER" id="PTHR43031:SF1">
    <property type="entry name" value="PYRIDINE NUCLEOTIDE-DISULPHIDE OXIDOREDUCTASE"/>
    <property type="match status" value="1"/>
</dbReference>
<evidence type="ECO:0000313" key="3">
    <source>
        <dbReference type="Proteomes" id="UP000800981"/>
    </source>
</evidence>